<keyword evidence="2" id="KW-1185">Reference proteome</keyword>
<name>A0A1L9MXV7_ASPTC</name>
<dbReference type="EMBL" id="KV878205">
    <property type="protein sequence ID" value="OJI81853.1"/>
    <property type="molecule type" value="Genomic_DNA"/>
</dbReference>
<sequence>MHPSHAISRYAETALMPGMHDLDQGSIHANCLGSPTLLSYDDSYWDIGGQEREGMSLLLAFHRGKQVECELEASTEIYIRVFEVARKSILFISINHIR</sequence>
<protein>
    <submittedName>
        <fullName evidence="1">Uncharacterized protein</fullName>
    </submittedName>
</protein>
<evidence type="ECO:0000313" key="1">
    <source>
        <dbReference type="EMBL" id="OJI81853.1"/>
    </source>
</evidence>
<evidence type="ECO:0000313" key="2">
    <source>
        <dbReference type="Proteomes" id="UP000184304"/>
    </source>
</evidence>
<proteinExistence type="predicted"/>
<organism evidence="1 2">
    <name type="scientific">Aspergillus tubingensis (strain CBS 134.48)</name>
    <dbReference type="NCBI Taxonomy" id="767770"/>
    <lineage>
        <taxon>Eukaryota</taxon>
        <taxon>Fungi</taxon>
        <taxon>Dikarya</taxon>
        <taxon>Ascomycota</taxon>
        <taxon>Pezizomycotina</taxon>
        <taxon>Eurotiomycetes</taxon>
        <taxon>Eurotiomycetidae</taxon>
        <taxon>Eurotiales</taxon>
        <taxon>Aspergillaceae</taxon>
        <taxon>Aspergillus</taxon>
        <taxon>Aspergillus subgen. Circumdati</taxon>
    </lineage>
</organism>
<dbReference type="AlphaFoldDB" id="A0A1L9MXV7"/>
<gene>
    <name evidence="1" type="ORF">ASPTUDRAFT_192157</name>
</gene>
<accession>A0A1L9MXV7</accession>
<dbReference type="Proteomes" id="UP000184304">
    <property type="component" value="Unassembled WGS sequence"/>
</dbReference>
<dbReference type="VEuPathDB" id="FungiDB:ASPTUDRAFT_192157"/>
<reference evidence="2" key="1">
    <citation type="journal article" date="2017" name="Genome Biol.">
        <title>Comparative genomics reveals high biological diversity and specific adaptations in the industrially and medically important fungal genus Aspergillus.</title>
        <authorList>
            <person name="de Vries R.P."/>
            <person name="Riley R."/>
            <person name="Wiebenga A."/>
            <person name="Aguilar-Osorio G."/>
            <person name="Amillis S."/>
            <person name="Uchima C.A."/>
            <person name="Anderluh G."/>
            <person name="Asadollahi M."/>
            <person name="Askin M."/>
            <person name="Barry K."/>
            <person name="Battaglia E."/>
            <person name="Bayram O."/>
            <person name="Benocci T."/>
            <person name="Braus-Stromeyer S.A."/>
            <person name="Caldana C."/>
            <person name="Canovas D."/>
            <person name="Cerqueira G.C."/>
            <person name="Chen F."/>
            <person name="Chen W."/>
            <person name="Choi C."/>
            <person name="Clum A."/>
            <person name="Dos Santos R.A."/>
            <person name="Damasio A.R."/>
            <person name="Diallinas G."/>
            <person name="Emri T."/>
            <person name="Fekete E."/>
            <person name="Flipphi M."/>
            <person name="Freyberg S."/>
            <person name="Gallo A."/>
            <person name="Gournas C."/>
            <person name="Habgood R."/>
            <person name="Hainaut M."/>
            <person name="Harispe M.L."/>
            <person name="Henrissat B."/>
            <person name="Hilden K.S."/>
            <person name="Hope R."/>
            <person name="Hossain A."/>
            <person name="Karabika E."/>
            <person name="Karaffa L."/>
            <person name="Karanyi Z."/>
            <person name="Krasevec N."/>
            <person name="Kuo A."/>
            <person name="Kusch H."/>
            <person name="LaButti K."/>
            <person name="Lagendijk E.L."/>
            <person name="Lapidus A."/>
            <person name="Levasseur A."/>
            <person name="Lindquist E."/>
            <person name="Lipzen A."/>
            <person name="Logrieco A.F."/>
            <person name="MacCabe A."/>
            <person name="Maekelae M.R."/>
            <person name="Malavazi I."/>
            <person name="Melin P."/>
            <person name="Meyer V."/>
            <person name="Mielnichuk N."/>
            <person name="Miskei M."/>
            <person name="Molnar A.P."/>
            <person name="Mule G."/>
            <person name="Ngan C.Y."/>
            <person name="Orejas M."/>
            <person name="Orosz E."/>
            <person name="Ouedraogo J.P."/>
            <person name="Overkamp K.M."/>
            <person name="Park H.-S."/>
            <person name="Perrone G."/>
            <person name="Piumi F."/>
            <person name="Punt P.J."/>
            <person name="Ram A.F."/>
            <person name="Ramon A."/>
            <person name="Rauscher S."/>
            <person name="Record E."/>
            <person name="Riano-Pachon D.M."/>
            <person name="Robert V."/>
            <person name="Roehrig J."/>
            <person name="Ruller R."/>
            <person name="Salamov A."/>
            <person name="Salih N.S."/>
            <person name="Samson R.A."/>
            <person name="Sandor E."/>
            <person name="Sanguinetti M."/>
            <person name="Schuetze T."/>
            <person name="Sepcic K."/>
            <person name="Shelest E."/>
            <person name="Sherlock G."/>
            <person name="Sophianopoulou V."/>
            <person name="Squina F.M."/>
            <person name="Sun H."/>
            <person name="Susca A."/>
            <person name="Todd R.B."/>
            <person name="Tsang A."/>
            <person name="Unkles S.E."/>
            <person name="van de Wiele N."/>
            <person name="van Rossen-Uffink D."/>
            <person name="Oliveira J.V."/>
            <person name="Vesth T.C."/>
            <person name="Visser J."/>
            <person name="Yu J.-H."/>
            <person name="Zhou M."/>
            <person name="Andersen M.R."/>
            <person name="Archer D.B."/>
            <person name="Baker S.E."/>
            <person name="Benoit I."/>
            <person name="Brakhage A.A."/>
            <person name="Braus G.H."/>
            <person name="Fischer R."/>
            <person name="Frisvad J.C."/>
            <person name="Goldman G.H."/>
            <person name="Houbraken J."/>
            <person name="Oakley B."/>
            <person name="Pocsi I."/>
            <person name="Scazzocchio C."/>
            <person name="Seiboth B."/>
            <person name="vanKuyk P.A."/>
            <person name="Wortman J."/>
            <person name="Dyer P.S."/>
            <person name="Grigoriev I.V."/>
        </authorList>
    </citation>
    <scope>NUCLEOTIDE SEQUENCE [LARGE SCALE GENOMIC DNA]</scope>
    <source>
        <strain evidence="2">CBS 134.48</strain>
    </source>
</reference>